<dbReference type="InterPro" id="IPR021109">
    <property type="entry name" value="Peptidase_aspartic_dom_sf"/>
</dbReference>
<feature type="non-terminal residue" evidence="1">
    <location>
        <position position="366"/>
    </location>
</feature>
<dbReference type="GO" id="GO:0006508">
    <property type="term" value="P:proteolysis"/>
    <property type="evidence" value="ECO:0007669"/>
    <property type="project" value="UniProtKB-KW"/>
</dbReference>
<comment type="caution">
    <text evidence="1">The sequence shown here is derived from an EMBL/GenBank/DDBJ whole genome shotgun (WGS) entry which is preliminary data.</text>
</comment>
<organism evidence="1 2">
    <name type="scientific">Trichinella nativa</name>
    <dbReference type="NCBI Taxonomy" id="6335"/>
    <lineage>
        <taxon>Eukaryota</taxon>
        <taxon>Metazoa</taxon>
        <taxon>Ecdysozoa</taxon>
        <taxon>Nematoda</taxon>
        <taxon>Enoplea</taxon>
        <taxon>Dorylaimia</taxon>
        <taxon>Trichinellida</taxon>
        <taxon>Trichinellidae</taxon>
        <taxon>Trichinella</taxon>
    </lineage>
</organism>
<sequence>MADATSDKSQMNNVQATVLGLSLPSSFEDGDFKRWLLHFEVCAEANGWSDTIKAKKLPTFLKSDALIIFLDCPAAVKSNYKLLIGALKLTTWLIASIKLPSITKRRALLSDVKKKRTATVTVTLLELRKNRSPSTELPFWKAFKLDRPRRSGPPSWATELKGPSFRYPQQPSSSTPHWVGATQCNGPACNCYGVVGGYRARILFDSGSTISLICKILLSLTNCDKNISACDVVLLTASGEEVNPRNSVTLPLQLGSFDGRHHFVVMDSLLTDVILGTDFMTKYGICIDLGGRKIFGSSLGEIHILANNPAQSCGVGNESDNENSDHDDEACICPIPNSKRQSQHLDLPSCAETYQNICDGDHEIAP</sequence>
<dbReference type="GO" id="GO:0008233">
    <property type="term" value="F:peptidase activity"/>
    <property type="evidence" value="ECO:0007669"/>
    <property type="project" value="UniProtKB-KW"/>
</dbReference>
<dbReference type="Gene3D" id="2.40.70.10">
    <property type="entry name" value="Acid Proteases"/>
    <property type="match status" value="1"/>
</dbReference>
<dbReference type="PANTHER" id="PTHR46888:SF1">
    <property type="entry name" value="RIBONUCLEASE H"/>
    <property type="match status" value="1"/>
</dbReference>
<name>A0A1Y3F016_9BILA</name>
<dbReference type="CDD" id="cd00303">
    <property type="entry name" value="retropepsin_like"/>
    <property type="match status" value="1"/>
</dbReference>
<gene>
    <name evidence="1" type="ORF">D917_06030</name>
</gene>
<proteinExistence type="predicted"/>
<keyword evidence="1" id="KW-0378">Hydrolase</keyword>
<protein>
    <submittedName>
        <fullName evidence="1">Retroviral aspartyl protease</fullName>
    </submittedName>
</protein>
<dbReference type="AlphaFoldDB" id="A0A1Y3F016"/>
<dbReference type="PANTHER" id="PTHR46888">
    <property type="entry name" value="ZINC KNUCKLE DOMAINCONTAINING PROTEIN-RELATED"/>
    <property type="match status" value="1"/>
</dbReference>
<evidence type="ECO:0000313" key="1">
    <source>
        <dbReference type="EMBL" id="OUC48658.1"/>
    </source>
</evidence>
<reference evidence="1 2" key="1">
    <citation type="submission" date="2015-04" db="EMBL/GenBank/DDBJ databases">
        <title>Draft genome of the roundworm Trichinella nativa.</title>
        <authorList>
            <person name="Mitreva M."/>
        </authorList>
    </citation>
    <scope>NUCLEOTIDE SEQUENCE [LARGE SCALE GENOMIC DNA]</scope>
    <source>
        <strain evidence="1 2">ISS45</strain>
    </source>
</reference>
<keyword evidence="1" id="KW-0645">Protease</keyword>
<dbReference type="SUPFAM" id="SSF50630">
    <property type="entry name" value="Acid proteases"/>
    <property type="match status" value="1"/>
</dbReference>
<dbReference type="Pfam" id="PF08284">
    <property type="entry name" value="RVP_2"/>
    <property type="match status" value="1"/>
</dbReference>
<evidence type="ECO:0000313" key="2">
    <source>
        <dbReference type="Proteomes" id="UP000243006"/>
    </source>
</evidence>
<accession>A0A1Y3F016</accession>
<dbReference type="EMBL" id="LVZM01002422">
    <property type="protein sequence ID" value="OUC48658.1"/>
    <property type="molecule type" value="Genomic_DNA"/>
</dbReference>
<dbReference type="Proteomes" id="UP000243006">
    <property type="component" value="Unassembled WGS sequence"/>
</dbReference>